<organism evidence="1 2">
    <name type="scientific">Rhizobium sophoriradicis</name>
    <dbReference type="NCBI Taxonomy" id="1535245"/>
    <lineage>
        <taxon>Bacteria</taxon>
        <taxon>Pseudomonadati</taxon>
        <taxon>Pseudomonadota</taxon>
        <taxon>Alphaproteobacteria</taxon>
        <taxon>Hyphomicrobiales</taxon>
        <taxon>Rhizobiaceae</taxon>
        <taxon>Rhizobium/Agrobacterium group</taxon>
        <taxon>Rhizobium</taxon>
    </lineage>
</organism>
<dbReference type="EMBL" id="NXDM01000023">
    <property type="protein sequence ID" value="PCK78971.1"/>
    <property type="molecule type" value="Genomic_DNA"/>
</dbReference>
<dbReference type="Gene3D" id="3.40.630.30">
    <property type="match status" value="1"/>
</dbReference>
<name>A0A2A5KPU0_9HYPH</name>
<dbReference type="AlphaFoldDB" id="A0A2A5KPU0"/>
<gene>
    <name evidence="1" type="ORF">CPT34_21660</name>
</gene>
<dbReference type="Proteomes" id="UP000218807">
    <property type="component" value="Unassembled WGS sequence"/>
</dbReference>
<dbReference type="InterPro" id="IPR016181">
    <property type="entry name" value="Acyl_CoA_acyltransferase"/>
</dbReference>
<dbReference type="SUPFAM" id="SSF55729">
    <property type="entry name" value="Acyl-CoA N-acyltransferases (Nat)"/>
    <property type="match status" value="1"/>
</dbReference>
<proteinExistence type="predicted"/>
<reference evidence="1 2" key="1">
    <citation type="submission" date="2017-09" db="EMBL/GenBank/DDBJ databases">
        <title>Comparative genomics of rhizobia isolated from Phaseolus vulgaris in China.</title>
        <authorList>
            <person name="Tong W."/>
        </authorList>
    </citation>
    <scope>NUCLEOTIDE SEQUENCE [LARGE SCALE GENOMIC DNA]</scope>
    <source>
        <strain evidence="1 2">L101</strain>
    </source>
</reference>
<comment type="caution">
    <text evidence="1">The sequence shown here is derived from an EMBL/GenBank/DDBJ whole genome shotgun (WGS) entry which is preliminary data.</text>
</comment>
<evidence type="ECO:0000313" key="1">
    <source>
        <dbReference type="EMBL" id="PCK78971.1"/>
    </source>
</evidence>
<dbReference type="GO" id="GO:0016740">
    <property type="term" value="F:transferase activity"/>
    <property type="evidence" value="ECO:0007669"/>
    <property type="project" value="UniProtKB-KW"/>
</dbReference>
<dbReference type="RefSeq" id="WP_096763983.1">
    <property type="nucleotide sequence ID" value="NZ_NXDM01000023.1"/>
</dbReference>
<keyword evidence="2" id="KW-1185">Reference proteome</keyword>
<keyword evidence="1" id="KW-0808">Transferase</keyword>
<accession>A0A2A5KPU0</accession>
<protein>
    <submittedName>
        <fullName evidence="1">GNAT family N-acetyltransferase</fullName>
    </submittedName>
</protein>
<sequence length="138" mass="15166">MIVSEPSAEIAAWVGARIGVEFHPPYTTLAHIDRGRIIAGFVFNVWTGQDVEISLAADRLSLTLLRAVFDYVTRQLGCRRATCRTRADNSNAQKLLARLGAEPEGRQRGYFGDCDGLLYGIIKEDFPYGLHAQGPEGA</sequence>
<evidence type="ECO:0000313" key="2">
    <source>
        <dbReference type="Proteomes" id="UP000218807"/>
    </source>
</evidence>